<sequence length="229" mass="25616">MTDVQRRADTDRFYGLLETLAARTRLPRLRECSAADSWPAHGVYFFFEDGETRTEGNRPRVVRVGTHALTERSRTQLWTRLRQHRGNVGGTNPGGGNHRGSIFRLHVGTALLNSGEWPAVVRAGWRLPRAGAEVRLAQHELERAVSDHIGAMRLLCLPAPEREQRRAIESNAIALLSLIRGGVDPPSPRWLGRHAESLAVRTSGLWNVQHVDGRYDRAFLDLLGDLVEG</sequence>
<evidence type="ECO:0000313" key="3">
    <source>
        <dbReference type="Proteomes" id="UP000660454"/>
    </source>
</evidence>
<dbReference type="InterPro" id="IPR058782">
    <property type="entry name" value="GIY_YIG_3"/>
</dbReference>
<evidence type="ECO:0000259" key="1">
    <source>
        <dbReference type="Pfam" id="PF26468"/>
    </source>
</evidence>
<protein>
    <recommendedName>
        <fullName evidence="1">GIY-YIG domain-containing protein</fullName>
    </recommendedName>
</protein>
<dbReference type="RefSeq" id="WP_204052730.1">
    <property type="nucleotide sequence ID" value="NZ_BOOF01000064.1"/>
</dbReference>
<evidence type="ECO:0000313" key="2">
    <source>
        <dbReference type="EMBL" id="GIH66988.1"/>
    </source>
</evidence>
<keyword evidence="3" id="KW-1185">Reference proteome</keyword>
<dbReference type="Proteomes" id="UP000660454">
    <property type="component" value="Unassembled WGS sequence"/>
</dbReference>
<gene>
    <name evidence="2" type="ORF">Msi02_78050</name>
</gene>
<feature type="domain" description="GIY-YIG" evidence="1">
    <location>
        <begin position="5"/>
        <end position="228"/>
    </location>
</feature>
<dbReference type="EMBL" id="BOOF01000064">
    <property type="protein sequence ID" value="GIH66988.1"/>
    <property type="molecule type" value="Genomic_DNA"/>
</dbReference>
<dbReference type="Pfam" id="PF26468">
    <property type="entry name" value="GIY_YIG_3"/>
    <property type="match status" value="1"/>
</dbReference>
<organism evidence="2 3">
    <name type="scientific">Microbispora siamensis</name>
    <dbReference type="NCBI Taxonomy" id="564413"/>
    <lineage>
        <taxon>Bacteria</taxon>
        <taxon>Bacillati</taxon>
        <taxon>Actinomycetota</taxon>
        <taxon>Actinomycetes</taxon>
        <taxon>Streptosporangiales</taxon>
        <taxon>Streptosporangiaceae</taxon>
        <taxon>Microbispora</taxon>
    </lineage>
</organism>
<name>A0ABQ4GZZ6_9ACTN</name>
<accession>A0ABQ4GZZ6</accession>
<comment type="caution">
    <text evidence="2">The sequence shown here is derived from an EMBL/GenBank/DDBJ whole genome shotgun (WGS) entry which is preliminary data.</text>
</comment>
<reference evidence="2 3" key="1">
    <citation type="submission" date="2021-01" db="EMBL/GenBank/DDBJ databases">
        <title>Whole genome shotgun sequence of Microbispora siamensis NBRC 104113.</title>
        <authorList>
            <person name="Komaki H."/>
            <person name="Tamura T."/>
        </authorList>
    </citation>
    <scope>NUCLEOTIDE SEQUENCE [LARGE SCALE GENOMIC DNA]</scope>
    <source>
        <strain evidence="2 3">NBRC 104113</strain>
    </source>
</reference>
<proteinExistence type="predicted"/>